<dbReference type="InterPro" id="IPR050194">
    <property type="entry name" value="Glycosyltransferase_grp1"/>
</dbReference>
<name>A0A1H9NH64_9ACTN</name>
<dbReference type="Proteomes" id="UP000199128">
    <property type="component" value="Unassembled WGS sequence"/>
</dbReference>
<dbReference type="InterPro" id="IPR028098">
    <property type="entry name" value="Glyco_trans_4-like_N"/>
</dbReference>
<dbReference type="PANTHER" id="PTHR45947:SF3">
    <property type="entry name" value="SULFOQUINOVOSYL TRANSFERASE SQD2"/>
    <property type="match status" value="1"/>
</dbReference>
<evidence type="ECO:0000313" key="4">
    <source>
        <dbReference type="EMBL" id="SER35228.1"/>
    </source>
</evidence>
<sequence length="374" mass="40962">MNEDRITILIFQEAWGHGGIETFVMNAIRVLGTERYSFEIWSAYDWYDGFDDELASLGVPRTAAFPGEMPSLVRRFRVGTKMWRERLSRGDVDIVHVNAMNGSTLAYVDIARQCGVPVRVAHSHNSDFTGVARALKSVLHRIGQRLWERAATVRLACSEEAGAYLFAGSPFQFLPNGIDTSRFAFDVEARGSVRKNLGVGEKTLVVGSLGRISEQKNPLFSVRVLAELIASGVDARLLLIGDGSLEGETLLLAERLGVADLYTHIPSVENPEDYYCALDAFLMPSFFEGLPYSLIEAQCSGLPCVVSEAIQDEACVTPLVRMVPLSEGSAAWAVAVSDEAVRHSERRAYSDDVAAAGFSVGASVAYLEEVYRHA</sequence>
<reference evidence="5" key="1">
    <citation type="submission" date="2016-10" db="EMBL/GenBank/DDBJ databases">
        <authorList>
            <person name="Varghese N."/>
            <person name="Submissions S."/>
        </authorList>
    </citation>
    <scope>NUCLEOTIDE SEQUENCE [LARGE SCALE GENOMIC DNA]</scope>
    <source>
        <strain evidence="5">KHGC19</strain>
    </source>
</reference>
<dbReference type="Gene3D" id="3.40.50.2000">
    <property type="entry name" value="Glycogen Phosphorylase B"/>
    <property type="match status" value="2"/>
</dbReference>
<dbReference type="PANTHER" id="PTHR45947">
    <property type="entry name" value="SULFOQUINOVOSYL TRANSFERASE SQD2"/>
    <property type="match status" value="1"/>
</dbReference>
<evidence type="ECO:0000256" key="1">
    <source>
        <dbReference type="ARBA" id="ARBA00022676"/>
    </source>
</evidence>
<protein>
    <submittedName>
        <fullName evidence="4">Glycosyltransferase involved in cell wall bisynthesis</fullName>
    </submittedName>
</protein>
<dbReference type="Pfam" id="PF13692">
    <property type="entry name" value="Glyco_trans_1_4"/>
    <property type="match status" value="1"/>
</dbReference>
<organism evidence="4 5">
    <name type="scientific">Parafannyhessea umbonata</name>
    <dbReference type="NCBI Taxonomy" id="604330"/>
    <lineage>
        <taxon>Bacteria</taxon>
        <taxon>Bacillati</taxon>
        <taxon>Actinomycetota</taxon>
        <taxon>Coriobacteriia</taxon>
        <taxon>Coriobacteriales</taxon>
        <taxon>Atopobiaceae</taxon>
        <taxon>Parafannyhessea</taxon>
    </lineage>
</organism>
<dbReference type="AlphaFoldDB" id="A0A1H9NH64"/>
<accession>A0A1H9NH64</accession>
<evidence type="ECO:0000256" key="2">
    <source>
        <dbReference type="ARBA" id="ARBA00022679"/>
    </source>
</evidence>
<dbReference type="EMBL" id="FOGP01000001">
    <property type="protein sequence ID" value="SER35228.1"/>
    <property type="molecule type" value="Genomic_DNA"/>
</dbReference>
<keyword evidence="2 4" id="KW-0808">Transferase</keyword>
<gene>
    <name evidence="4" type="ORF">SAMN05216446_0479</name>
</gene>
<evidence type="ECO:0000259" key="3">
    <source>
        <dbReference type="Pfam" id="PF13439"/>
    </source>
</evidence>
<proteinExistence type="predicted"/>
<dbReference type="GO" id="GO:0016757">
    <property type="term" value="F:glycosyltransferase activity"/>
    <property type="evidence" value="ECO:0007669"/>
    <property type="project" value="UniProtKB-KW"/>
</dbReference>
<keyword evidence="1" id="KW-0328">Glycosyltransferase</keyword>
<feature type="domain" description="Glycosyltransferase subfamily 4-like N-terminal" evidence="3">
    <location>
        <begin position="18"/>
        <end position="182"/>
    </location>
</feature>
<evidence type="ECO:0000313" key="5">
    <source>
        <dbReference type="Proteomes" id="UP000199128"/>
    </source>
</evidence>
<dbReference type="Pfam" id="PF13439">
    <property type="entry name" value="Glyco_transf_4"/>
    <property type="match status" value="1"/>
</dbReference>
<dbReference type="GO" id="GO:1901137">
    <property type="term" value="P:carbohydrate derivative biosynthetic process"/>
    <property type="evidence" value="ECO:0007669"/>
    <property type="project" value="UniProtKB-ARBA"/>
</dbReference>
<dbReference type="SUPFAM" id="SSF53756">
    <property type="entry name" value="UDP-Glycosyltransferase/glycogen phosphorylase"/>
    <property type="match status" value="1"/>
</dbReference>